<dbReference type="InterPro" id="IPR002201">
    <property type="entry name" value="Glyco_trans_9"/>
</dbReference>
<comment type="caution">
    <text evidence="3">The sequence shown here is derived from an EMBL/GenBank/DDBJ whole genome shotgun (WGS) entry which is preliminary data.</text>
</comment>
<dbReference type="GO" id="GO:0008713">
    <property type="term" value="F:ADP-heptose-lipopolysaccharide heptosyltransferase activity"/>
    <property type="evidence" value="ECO:0007669"/>
    <property type="project" value="TreeGrafter"/>
</dbReference>
<keyword evidence="2 3" id="KW-0808">Transferase</keyword>
<dbReference type="Proteomes" id="UP000216913">
    <property type="component" value="Unassembled WGS sequence"/>
</dbReference>
<evidence type="ECO:0000256" key="1">
    <source>
        <dbReference type="ARBA" id="ARBA00022676"/>
    </source>
</evidence>
<proteinExistence type="predicted"/>
<keyword evidence="4" id="KW-1185">Reference proteome</keyword>
<reference evidence="3 4" key="1">
    <citation type="submission" date="2017-05" db="EMBL/GenBank/DDBJ databases">
        <title>Complete and WGS of Bordetella genogroups.</title>
        <authorList>
            <person name="Spilker T."/>
            <person name="LiPuma J."/>
        </authorList>
    </citation>
    <scope>NUCLEOTIDE SEQUENCE [LARGE SCALE GENOMIC DNA]</scope>
    <source>
        <strain evidence="3 4">AU10456</strain>
    </source>
</reference>
<dbReference type="PANTHER" id="PTHR30160:SF7">
    <property type="entry name" value="ADP-HEPTOSE--LPS HEPTOSYLTRANSFERASE 2"/>
    <property type="match status" value="1"/>
</dbReference>
<dbReference type="OrthoDB" id="9797795at2"/>
<dbReference type="InterPro" id="IPR051199">
    <property type="entry name" value="LPS_LOS_Heptosyltrfase"/>
</dbReference>
<dbReference type="Pfam" id="PF01075">
    <property type="entry name" value="Glyco_transf_9"/>
    <property type="match status" value="1"/>
</dbReference>
<dbReference type="Gene3D" id="3.40.50.2000">
    <property type="entry name" value="Glycogen Phosphorylase B"/>
    <property type="match status" value="2"/>
</dbReference>
<organism evidence="3 4">
    <name type="scientific">Bordetella genomosp. 5</name>
    <dbReference type="NCBI Taxonomy" id="1395608"/>
    <lineage>
        <taxon>Bacteria</taxon>
        <taxon>Pseudomonadati</taxon>
        <taxon>Pseudomonadota</taxon>
        <taxon>Betaproteobacteria</taxon>
        <taxon>Burkholderiales</taxon>
        <taxon>Alcaligenaceae</taxon>
        <taxon>Bordetella</taxon>
    </lineage>
</organism>
<sequence length="308" mass="33320">MVFARALAEQAGAPVTLLMTQGESALDLFRSQPYVKRVISLQELERTRGWQRIRRLRDALRAEAFDALFLFTFRPYVALAASLAGIPRRAGFVRQHQPHFAPLFTHRAWVRRKGTPHPDTHAWLPRVLDEAGCRFEARYPSMEISAPARAAAADLSAGLPRMVGFGLNASAPRRRYSAQAYAEVARQLHARDPGLGFLLCGGADVRHIGQEIRATLPAGIPVLDTTELDTAICVSQALIARCLAFASNDSMGLHIAVAHGVPTIGLFGSSPPMHYAPCLHALAPAQGAGMDAIAPADVANAVWSRLPG</sequence>
<dbReference type="PANTHER" id="PTHR30160">
    <property type="entry name" value="TETRAACYLDISACCHARIDE 4'-KINASE-RELATED"/>
    <property type="match status" value="1"/>
</dbReference>
<accession>A0A261TEK2</accession>
<gene>
    <name evidence="3" type="ORF">CAL25_20025</name>
</gene>
<dbReference type="SUPFAM" id="SSF53756">
    <property type="entry name" value="UDP-Glycosyltransferase/glycogen phosphorylase"/>
    <property type="match status" value="1"/>
</dbReference>
<dbReference type="GO" id="GO:0009244">
    <property type="term" value="P:lipopolysaccharide core region biosynthetic process"/>
    <property type="evidence" value="ECO:0007669"/>
    <property type="project" value="TreeGrafter"/>
</dbReference>
<dbReference type="EMBL" id="NEVP01000011">
    <property type="protein sequence ID" value="OZI47063.1"/>
    <property type="molecule type" value="Genomic_DNA"/>
</dbReference>
<evidence type="ECO:0000313" key="4">
    <source>
        <dbReference type="Proteomes" id="UP000216913"/>
    </source>
</evidence>
<evidence type="ECO:0000256" key="2">
    <source>
        <dbReference type="ARBA" id="ARBA00022679"/>
    </source>
</evidence>
<protein>
    <submittedName>
        <fullName evidence="3">Glycosyl transferase</fullName>
    </submittedName>
</protein>
<evidence type="ECO:0000313" key="3">
    <source>
        <dbReference type="EMBL" id="OZI47063.1"/>
    </source>
</evidence>
<keyword evidence="1" id="KW-0328">Glycosyltransferase</keyword>
<dbReference type="CDD" id="cd03789">
    <property type="entry name" value="GT9_LPS_heptosyltransferase"/>
    <property type="match status" value="1"/>
</dbReference>
<name>A0A261TEK2_9BORD</name>
<dbReference type="AlphaFoldDB" id="A0A261TEK2"/>
<dbReference type="GO" id="GO:0005829">
    <property type="term" value="C:cytosol"/>
    <property type="evidence" value="ECO:0007669"/>
    <property type="project" value="TreeGrafter"/>
</dbReference>